<name>A0A840SBV2_9SPIR</name>
<dbReference type="KEGG" id="trc:DYE49_06400"/>
<dbReference type="Proteomes" id="UP000578697">
    <property type="component" value="Unassembled WGS sequence"/>
</dbReference>
<sequence length="167" mass="18794">MKRLRLLSAAFAGTLCYVLISVCAGRYGIWAQGQLEEQKRILSIHEASIERIHNELFMEKNALLNDASVIAAHARRLGYVSDGEILVKIRGLSSYQNTVKDPGFAVEEGEIRYLSERTCKSIGFIIFGLLYIVLLLGDFARGRISLPVRKRRFTVLNGAVVYDMQQN</sequence>
<evidence type="ECO:0000313" key="2">
    <source>
        <dbReference type="EMBL" id="MBB5218190.1"/>
    </source>
</evidence>
<dbReference type="InterPro" id="IPR007060">
    <property type="entry name" value="FtsL/DivIC"/>
</dbReference>
<evidence type="ECO:0000313" key="5">
    <source>
        <dbReference type="Proteomes" id="UP000593591"/>
    </source>
</evidence>
<dbReference type="EMBL" id="JACHFR010000001">
    <property type="protein sequence ID" value="MBB5218190.1"/>
    <property type="molecule type" value="Genomic_DNA"/>
</dbReference>
<protein>
    <submittedName>
        <fullName evidence="2">Cell division protein FtsB</fullName>
    </submittedName>
    <submittedName>
        <fullName evidence="3">Septum formation initiator family protein</fullName>
    </submittedName>
</protein>
<organism evidence="2 4">
    <name type="scientific">Treponema rectale</name>
    <dbReference type="NCBI Taxonomy" id="744512"/>
    <lineage>
        <taxon>Bacteria</taxon>
        <taxon>Pseudomonadati</taxon>
        <taxon>Spirochaetota</taxon>
        <taxon>Spirochaetia</taxon>
        <taxon>Spirochaetales</taxon>
        <taxon>Treponemataceae</taxon>
        <taxon>Treponema</taxon>
    </lineage>
</organism>
<reference evidence="2 4" key="2">
    <citation type="submission" date="2020-08" db="EMBL/GenBank/DDBJ databases">
        <title>Genomic Encyclopedia of Type Strains, Phase IV (KMG-IV): sequencing the most valuable type-strain genomes for metagenomic binning, comparative biology and taxonomic classification.</title>
        <authorList>
            <person name="Goeker M."/>
        </authorList>
    </citation>
    <scope>NUCLEOTIDE SEQUENCE [LARGE SCALE GENOMIC DNA]</scope>
    <source>
        <strain evidence="2 4">DSM 103679</strain>
    </source>
</reference>
<dbReference type="Proteomes" id="UP000593591">
    <property type="component" value="Chromosome"/>
</dbReference>
<gene>
    <name evidence="3" type="ORF">DYE49_06400</name>
    <name evidence="2" type="ORF">HNP77_000534</name>
</gene>
<keyword evidence="2" id="KW-0131">Cell cycle</keyword>
<evidence type="ECO:0000313" key="3">
    <source>
        <dbReference type="EMBL" id="QOS40105.1"/>
    </source>
</evidence>
<dbReference type="Pfam" id="PF04977">
    <property type="entry name" value="DivIC"/>
    <property type="match status" value="1"/>
</dbReference>
<evidence type="ECO:0000313" key="4">
    <source>
        <dbReference type="Proteomes" id="UP000578697"/>
    </source>
</evidence>
<keyword evidence="1" id="KW-1133">Transmembrane helix</keyword>
<dbReference type="GO" id="GO:0051301">
    <property type="term" value="P:cell division"/>
    <property type="evidence" value="ECO:0007669"/>
    <property type="project" value="UniProtKB-KW"/>
</dbReference>
<reference evidence="3 5" key="1">
    <citation type="submission" date="2018-08" db="EMBL/GenBank/DDBJ databases">
        <title>The first complete genome of Treponema rectale (CHPAT), a commensal spirochete of the bovine rectum.</title>
        <authorList>
            <person name="Staton G.J."/>
            <person name="Clegg S.R."/>
            <person name="Carter S.D."/>
            <person name="Radford A.D."/>
            <person name="Darby A."/>
            <person name="Hall N."/>
            <person name="Birtles R.J."/>
            <person name="Evans N.J."/>
        </authorList>
    </citation>
    <scope>NUCLEOTIDE SEQUENCE [LARGE SCALE GENOMIC DNA]</scope>
    <source>
        <strain evidence="3 5">CHPA</strain>
    </source>
</reference>
<keyword evidence="1" id="KW-0472">Membrane</keyword>
<evidence type="ECO:0000256" key="1">
    <source>
        <dbReference type="SAM" id="Phobius"/>
    </source>
</evidence>
<keyword evidence="2" id="KW-0132">Cell division</keyword>
<dbReference type="AlphaFoldDB" id="A0A840SBV2"/>
<keyword evidence="1" id="KW-0812">Transmembrane</keyword>
<dbReference type="EMBL" id="CP031517">
    <property type="protein sequence ID" value="QOS40105.1"/>
    <property type="molecule type" value="Genomic_DNA"/>
</dbReference>
<accession>A0A840SBV2</accession>
<proteinExistence type="predicted"/>
<feature type="transmembrane region" description="Helical" evidence="1">
    <location>
        <begin position="122"/>
        <end position="140"/>
    </location>
</feature>
<dbReference type="RefSeq" id="WP_184651618.1">
    <property type="nucleotide sequence ID" value="NZ_JACHFR010000001.1"/>
</dbReference>
<keyword evidence="4" id="KW-1185">Reference proteome</keyword>